<organism evidence="2 3">
    <name type="scientific">Cinara cedri</name>
    <dbReference type="NCBI Taxonomy" id="506608"/>
    <lineage>
        <taxon>Eukaryota</taxon>
        <taxon>Metazoa</taxon>
        <taxon>Ecdysozoa</taxon>
        <taxon>Arthropoda</taxon>
        <taxon>Hexapoda</taxon>
        <taxon>Insecta</taxon>
        <taxon>Pterygota</taxon>
        <taxon>Neoptera</taxon>
        <taxon>Paraneoptera</taxon>
        <taxon>Hemiptera</taxon>
        <taxon>Sternorrhyncha</taxon>
        <taxon>Aphidomorpha</taxon>
        <taxon>Aphidoidea</taxon>
        <taxon>Aphididae</taxon>
        <taxon>Lachninae</taxon>
        <taxon>Cinara</taxon>
    </lineage>
</organism>
<proteinExistence type="predicted"/>
<sequence>MNNACQMKIDQYPSLNKCNSALYQSFYRFLRIGATLPVSVATSVCPRLNAYGETTTNGHPHSGRQDGGTMARNVQRGGVGPLGTAAGSRTRSGMGGPVLVREPGPVSTSYPCRDTSPVATTYPESD</sequence>
<evidence type="ECO:0000313" key="2">
    <source>
        <dbReference type="EMBL" id="VVC35540.1"/>
    </source>
</evidence>
<protein>
    <submittedName>
        <fullName evidence="2">Uncharacterized protein</fullName>
    </submittedName>
</protein>
<feature type="region of interest" description="Disordered" evidence="1">
    <location>
        <begin position="51"/>
        <end position="126"/>
    </location>
</feature>
<evidence type="ECO:0000256" key="1">
    <source>
        <dbReference type="SAM" id="MobiDB-lite"/>
    </source>
</evidence>
<gene>
    <name evidence="2" type="ORF">CINCED_3A020497</name>
</gene>
<accession>A0A5E4MYY5</accession>
<feature type="compositionally biased region" description="Polar residues" evidence="1">
    <location>
        <begin position="117"/>
        <end position="126"/>
    </location>
</feature>
<name>A0A5E4MYY5_9HEMI</name>
<keyword evidence="3" id="KW-1185">Reference proteome</keyword>
<dbReference type="EMBL" id="CABPRJ010001427">
    <property type="protein sequence ID" value="VVC35540.1"/>
    <property type="molecule type" value="Genomic_DNA"/>
</dbReference>
<reference evidence="2 3" key="1">
    <citation type="submission" date="2019-08" db="EMBL/GenBank/DDBJ databases">
        <authorList>
            <person name="Alioto T."/>
            <person name="Alioto T."/>
            <person name="Gomez Garrido J."/>
        </authorList>
    </citation>
    <scope>NUCLEOTIDE SEQUENCE [LARGE SCALE GENOMIC DNA]</scope>
</reference>
<dbReference type="Proteomes" id="UP000325440">
    <property type="component" value="Unassembled WGS sequence"/>
</dbReference>
<dbReference type="AlphaFoldDB" id="A0A5E4MYY5"/>
<evidence type="ECO:0000313" key="3">
    <source>
        <dbReference type="Proteomes" id="UP000325440"/>
    </source>
</evidence>